<reference evidence="2" key="1">
    <citation type="journal article" date="2019" name="Int. J. Syst. Evol. Microbiol.">
        <title>The Global Catalogue of Microorganisms (GCM) 10K type strain sequencing project: providing services to taxonomists for standard genome sequencing and annotation.</title>
        <authorList>
            <consortium name="The Broad Institute Genomics Platform"/>
            <consortium name="The Broad Institute Genome Sequencing Center for Infectious Disease"/>
            <person name="Wu L."/>
            <person name="Ma J."/>
        </authorList>
    </citation>
    <scope>NUCLEOTIDE SEQUENCE [LARGE SCALE GENOMIC DNA]</scope>
    <source>
        <strain evidence="2">CGMCC 1.10106</strain>
    </source>
</reference>
<organism evidence="1 2">
    <name type="scientific">Sphingomonas psychrolutea</name>
    <dbReference type="NCBI Taxonomy" id="1259676"/>
    <lineage>
        <taxon>Bacteria</taxon>
        <taxon>Pseudomonadati</taxon>
        <taxon>Pseudomonadota</taxon>
        <taxon>Alphaproteobacteria</taxon>
        <taxon>Sphingomonadales</taxon>
        <taxon>Sphingomonadaceae</taxon>
        <taxon>Sphingomonas</taxon>
    </lineage>
</organism>
<name>A0ABQ1H723_9SPHN</name>
<comment type="caution">
    <text evidence="1">The sequence shown here is derived from an EMBL/GenBank/DDBJ whole genome shotgun (WGS) entry which is preliminary data.</text>
</comment>
<dbReference type="Proteomes" id="UP000618591">
    <property type="component" value="Unassembled WGS sequence"/>
</dbReference>
<keyword evidence="2" id="KW-1185">Reference proteome</keyword>
<gene>
    <name evidence="1" type="ORF">GCM10011395_35050</name>
</gene>
<accession>A0ABQ1H723</accession>
<proteinExistence type="predicted"/>
<protein>
    <submittedName>
        <fullName evidence="1">Uncharacterized protein</fullName>
    </submittedName>
</protein>
<dbReference type="EMBL" id="BMDW01000035">
    <property type="protein sequence ID" value="GGA61688.1"/>
    <property type="molecule type" value="Genomic_DNA"/>
</dbReference>
<evidence type="ECO:0000313" key="2">
    <source>
        <dbReference type="Proteomes" id="UP000618591"/>
    </source>
</evidence>
<evidence type="ECO:0000313" key="1">
    <source>
        <dbReference type="EMBL" id="GGA61688.1"/>
    </source>
</evidence>
<sequence length="112" mass="12565">MRARAIEIVDVTAAIEIIAADHELERPVERRDQAGFLHDHIVTTVRVEPERDRRADIRPRREGARKIDIEALVEMRIGGRTGQLGEVEFIFDRAIDDGLLAGEAIVLIGFVA</sequence>